<gene>
    <name evidence="1" type="ORF">D6C19_11435</name>
</gene>
<evidence type="ECO:0000313" key="2">
    <source>
        <dbReference type="Proteomes" id="UP000289316"/>
    </source>
</evidence>
<protein>
    <submittedName>
        <fullName evidence="1">Uncharacterized protein</fullName>
    </submittedName>
</protein>
<dbReference type="EMBL" id="QZFR01000150">
    <property type="protein sequence ID" value="RXV61752.1"/>
    <property type="molecule type" value="Genomic_DNA"/>
</dbReference>
<dbReference type="AlphaFoldDB" id="A0A4Q1ZYC7"/>
<reference evidence="1 2" key="1">
    <citation type="submission" date="2018-09" db="EMBL/GenBank/DDBJ databases">
        <title>Murine metabolic-syndrome-specific gut microbial biobank.</title>
        <authorList>
            <person name="Liu C."/>
        </authorList>
    </citation>
    <scope>NUCLEOTIDE SEQUENCE [LARGE SCALE GENOMIC DNA]</scope>
    <source>
        <strain evidence="1 2">C-30</strain>
    </source>
</reference>
<organism evidence="1 2">
    <name type="scientific">Ligilactobacillus murinus</name>
    <dbReference type="NCBI Taxonomy" id="1622"/>
    <lineage>
        <taxon>Bacteria</taxon>
        <taxon>Bacillati</taxon>
        <taxon>Bacillota</taxon>
        <taxon>Bacilli</taxon>
        <taxon>Lactobacillales</taxon>
        <taxon>Lactobacillaceae</taxon>
        <taxon>Ligilactobacillus</taxon>
    </lineage>
</organism>
<accession>A0A4Q1ZYC7</accession>
<proteinExistence type="predicted"/>
<name>A0A4Q1ZYC7_9LACO</name>
<evidence type="ECO:0000313" key="1">
    <source>
        <dbReference type="EMBL" id="RXV61752.1"/>
    </source>
</evidence>
<dbReference type="Proteomes" id="UP000289316">
    <property type="component" value="Unassembled WGS sequence"/>
</dbReference>
<comment type="caution">
    <text evidence="1">The sequence shown here is derived from an EMBL/GenBank/DDBJ whole genome shotgun (WGS) entry which is preliminary data.</text>
</comment>
<sequence>MILPSSYNLCFSALIFSSNTDAGSSFGSCGTSFPCIATSSTFCLSCVANCFNCSCSFSIVLTFEINSLYESTIFVCSFTGGRKII</sequence>